<gene>
    <name evidence="2" type="ORF">SDC9_107130</name>
</gene>
<keyword evidence="1" id="KW-0812">Transmembrane</keyword>
<dbReference type="AlphaFoldDB" id="A0A645B4C9"/>
<keyword evidence="1" id="KW-1133">Transmembrane helix</keyword>
<feature type="transmembrane region" description="Helical" evidence="1">
    <location>
        <begin position="135"/>
        <end position="154"/>
    </location>
</feature>
<sequence length="163" mass="18111">MSYPEKRTVVSVVSGVLLMLAYCIYAYAKLGFTNLTDLKPWATTMLVFIGIGIVGMIIIQLVFHILLSIGIAVKRKINDESLDDKEIEHSIEREMVEDEMDKLIELKANKIGYSFVGFGFVAGLITLALGLPAAIMLNILFFASMLGSIVEGLIQLRYYKRGV</sequence>
<evidence type="ECO:0008006" key="3">
    <source>
        <dbReference type="Google" id="ProtNLM"/>
    </source>
</evidence>
<feature type="transmembrane region" description="Helical" evidence="1">
    <location>
        <begin position="9"/>
        <end position="28"/>
    </location>
</feature>
<reference evidence="2" key="1">
    <citation type="submission" date="2019-08" db="EMBL/GenBank/DDBJ databases">
        <authorList>
            <person name="Kucharzyk K."/>
            <person name="Murdoch R.W."/>
            <person name="Higgins S."/>
            <person name="Loffler F."/>
        </authorList>
    </citation>
    <scope>NUCLEOTIDE SEQUENCE</scope>
</reference>
<dbReference type="EMBL" id="VSSQ01017719">
    <property type="protein sequence ID" value="MPM60279.1"/>
    <property type="molecule type" value="Genomic_DNA"/>
</dbReference>
<protein>
    <recommendedName>
        <fullName evidence="3">DUF3169 domain-containing protein</fullName>
    </recommendedName>
</protein>
<keyword evidence="1" id="KW-0472">Membrane</keyword>
<accession>A0A645B4C9</accession>
<feature type="transmembrane region" description="Helical" evidence="1">
    <location>
        <begin position="111"/>
        <end position="129"/>
    </location>
</feature>
<evidence type="ECO:0000256" key="1">
    <source>
        <dbReference type="SAM" id="Phobius"/>
    </source>
</evidence>
<feature type="transmembrane region" description="Helical" evidence="1">
    <location>
        <begin position="40"/>
        <end position="67"/>
    </location>
</feature>
<evidence type="ECO:0000313" key="2">
    <source>
        <dbReference type="EMBL" id="MPM60279.1"/>
    </source>
</evidence>
<name>A0A645B4C9_9ZZZZ</name>
<proteinExistence type="predicted"/>
<organism evidence="2">
    <name type="scientific">bioreactor metagenome</name>
    <dbReference type="NCBI Taxonomy" id="1076179"/>
    <lineage>
        <taxon>unclassified sequences</taxon>
        <taxon>metagenomes</taxon>
        <taxon>ecological metagenomes</taxon>
    </lineage>
</organism>
<comment type="caution">
    <text evidence="2">The sequence shown here is derived from an EMBL/GenBank/DDBJ whole genome shotgun (WGS) entry which is preliminary data.</text>
</comment>